<dbReference type="RefSeq" id="WP_317942131.1">
    <property type="nucleotide sequence ID" value="NZ_JAUBDI010000002.1"/>
</dbReference>
<dbReference type="InterPro" id="IPR018873">
    <property type="entry name" value="KilA-N_DNA-bd_domain"/>
</dbReference>
<reference evidence="3 4" key="1">
    <citation type="submission" date="2023-06" db="EMBL/GenBank/DDBJ databases">
        <title>Sporosarcina sp. nov., isolated from Korean traditional fermented seafood 'Jeotgal'.</title>
        <authorList>
            <person name="Yang A.I."/>
            <person name="Shin N.-R."/>
        </authorList>
    </citation>
    <scope>NUCLEOTIDE SEQUENCE [LARGE SCALE GENOMIC DNA]</scope>
    <source>
        <strain evidence="3 4">KCTC13119</strain>
    </source>
</reference>
<dbReference type="InterPro" id="IPR018878">
    <property type="entry name" value="ORF6C_dom"/>
</dbReference>
<feature type="domain" description="KilA-N DNA-binding" evidence="1">
    <location>
        <begin position="5"/>
        <end position="89"/>
    </location>
</feature>
<comment type="caution">
    <text evidence="3">The sequence shown here is derived from an EMBL/GenBank/DDBJ whole genome shotgun (WGS) entry which is preliminary data.</text>
</comment>
<organism evidence="3 4">
    <name type="scientific">Sporosarcina saromensis</name>
    <dbReference type="NCBI Taxonomy" id="359365"/>
    <lineage>
        <taxon>Bacteria</taxon>
        <taxon>Bacillati</taxon>
        <taxon>Bacillota</taxon>
        <taxon>Bacilli</taxon>
        <taxon>Bacillales</taxon>
        <taxon>Caryophanaceae</taxon>
        <taxon>Sporosarcina</taxon>
    </lineage>
</organism>
<gene>
    <name evidence="3" type="ORF">QT711_03510</name>
</gene>
<sequence>MQQLQVIEHANRRVLTTNQLAEAFETNGKIITRNFQRNQERYEIGKHYYSLSGEDLKQFKASRQNDGTLKFVSVLYLWTELGAWLHAKSLNTDKAWEAYRMLIEEYYAITQMRQGVEDGVNQTPSLSNKEYYHLESRLIALEEQFKNALTLHSGEQKRLRMAVNERVYQLSRKEKGARPTLFRAIYTEIRERYAVESYRDVKQHQLQDALRFVDGWGGESFEKRA</sequence>
<evidence type="ECO:0000259" key="2">
    <source>
        <dbReference type="Pfam" id="PF10552"/>
    </source>
</evidence>
<keyword evidence="4" id="KW-1185">Reference proteome</keyword>
<feature type="domain" description="ORF6C" evidence="2">
    <location>
        <begin position="133"/>
        <end position="216"/>
    </location>
</feature>
<protein>
    <submittedName>
        <fullName evidence="3">ORF6N domain-containing protein</fullName>
    </submittedName>
</protein>
<proteinExistence type="predicted"/>
<evidence type="ECO:0000313" key="3">
    <source>
        <dbReference type="EMBL" id="MDW0112238.1"/>
    </source>
</evidence>
<dbReference type="Proteomes" id="UP001282284">
    <property type="component" value="Unassembled WGS sequence"/>
</dbReference>
<evidence type="ECO:0000259" key="1">
    <source>
        <dbReference type="Pfam" id="PF10543"/>
    </source>
</evidence>
<name>A0ABU4G7E5_9BACL</name>
<dbReference type="Pfam" id="PF10543">
    <property type="entry name" value="ORF6N"/>
    <property type="match status" value="1"/>
</dbReference>
<dbReference type="Pfam" id="PF10552">
    <property type="entry name" value="ORF6C"/>
    <property type="match status" value="1"/>
</dbReference>
<evidence type="ECO:0000313" key="4">
    <source>
        <dbReference type="Proteomes" id="UP001282284"/>
    </source>
</evidence>
<dbReference type="EMBL" id="JAUBDI010000002">
    <property type="protein sequence ID" value="MDW0112238.1"/>
    <property type="molecule type" value="Genomic_DNA"/>
</dbReference>
<accession>A0ABU4G7E5</accession>